<gene>
    <name evidence="1" type="ORF">OIU79_022386</name>
</gene>
<evidence type="ECO:0000313" key="1">
    <source>
        <dbReference type="EMBL" id="KAJ6766417.1"/>
    </source>
</evidence>
<dbReference type="OrthoDB" id="1925091at2759"/>
<dbReference type="AlphaFoldDB" id="A0A9Q0WG71"/>
<dbReference type="PANTHER" id="PTHR37383">
    <property type="entry name" value="OS01G0694200 PROTEIN"/>
    <property type="match status" value="1"/>
</dbReference>
<organism evidence="1 2">
    <name type="scientific">Salix purpurea</name>
    <name type="common">Purple osier willow</name>
    <dbReference type="NCBI Taxonomy" id="77065"/>
    <lineage>
        <taxon>Eukaryota</taxon>
        <taxon>Viridiplantae</taxon>
        <taxon>Streptophyta</taxon>
        <taxon>Embryophyta</taxon>
        <taxon>Tracheophyta</taxon>
        <taxon>Spermatophyta</taxon>
        <taxon>Magnoliopsida</taxon>
        <taxon>eudicotyledons</taxon>
        <taxon>Gunneridae</taxon>
        <taxon>Pentapetalae</taxon>
        <taxon>rosids</taxon>
        <taxon>fabids</taxon>
        <taxon>Malpighiales</taxon>
        <taxon>Salicaceae</taxon>
        <taxon>Saliceae</taxon>
        <taxon>Salix</taxon>
    </lineage>
</organism>
<keyword evidence="2" id="KW-1185">Reference proteome</keyword>
<evidence type="ECO:0000313" key="2">
    <source>
        <dbReference type="Proteomes" id="UP001151532"/>
    </source>
</evidence>
<reference evidence="1" key="1">
    <citation type="submission" date="2022-11" db="EMBL/GenBank/DDBJ databases">
        <authorList>
            <person name="Hyden B.L."/>
            <person name="Feng K."/>
            <person name="Yates T."/>
            <person name="Jawdy S."/>
            <person name="Smart L.B."/>
            <person name="Muchero W."/>
        </authorList>
    </citation>
    <scope>NUCLEOTIDE SEQUENCE</scope>
    <source>
        <tissue evidence="1">Shoot tip</tissue>
    </source>
</reference>
<sequence length="123" mass="13002">MVKLMRCAVIECSVPVWSVSVSSGVLILGEDNGVRVFNMRQLLKWKVKKVKGFVWNGKLDGKGLKSPNGVGDDYDPISSSGNACNGALDGKTDKHCVSGVCCPASILALLNWECSISLGSSGL</sequence>
<accession>A0A9Q0WG71</accession>
<dbReference type="Proteomes" id="UP001151532">
    <property type="component" value="Chromosome 4"/>
</dbReference>
<dbReference type="PANTHER" id="PTHR37383:SF1">
    <property type="entry name" value="OS01G0694200 PROTEIN"/>
    <property type="match status" value="1"/>
</dbReference>
<name>A0A9Q0WG71_SALPP</name>
<protein>
    <submittedName>
        <fullName evidence="1">Uncharacterized protein</fullName>
    </submittedName>
</protein>
<proteinExistence type="predicted"/>
<comment type="caution">
    <text evidence="1">The sequence shown here is derived from an EMBL/GenBank/DDBJ whole genome shotgun (WGS) entry which is preliminary data.</text>
</comment>
<dbReference type="EMBL" id="JAPFFK010000004">
    <property type="protein sequence ID" value="KAJ6766417.1"/>
    <property type="molecule type" value="Genomic_DNA"/>
</dbReference>
<reference evidence="1" key="2">
    <citation type="journal article" date="2023" name="Int. J. Mol. Sci.">
        <title>De Novo Assembly and Annotation of 11 Diverse Shrub Willow (Salix) Genomes Reveals Novel Gene Organization in Sex-Linked Regions.</title>
        <authorList>
            <person name="Hyden B."/>
            <person name="Feng K."/>
            <person name="Yates T.B."/>
            <person name="Jawdy S."/>
            <person name="Cereghino C."/>
            <person name="Smart L.B."/>
            <person name="Muchero W."/>
        </authorList>
    </citation>
    <scope>NUCLEOTIDE SEQUENCE</scope>
    <source>
        <tissue evidence="1">Shoot tip</tissue>
    </source>
</reference>